<proteinExistence type="predicted"/>
<name>A0ACC6L0W9_9SPHI</name>
<keyword evidence="2" id="KW-1185">Reference proteome</keyword>
<gene>
    <name evidence="1" type="ORF">J2X78_003849</name>
</gene>
<comment type="caution">
    <text evidence="1">The sequence shown here is derived from an EMBL/GenBank/DDBJ whole genome shotgun (WGS) entry which is preliminary data.</text>
</comment>
<sequence length="65" mass="7446">MNKKLLWAALLLPFCMNSCKDDLVENIKVEKIEVDHKIEKVTPPSSTLSAPDKRKDRDWETSTTS</sequence>
<protein>
    <submittedName>
        <fullName evidence="1">Uncharacterized protein</fullName>
    </submittedName>
</protein>
<evidence type="ECO:0000313" key="2">
    <source>
        <dbReference type="Proteomes" id="UP001246858"/>
    </source>
</evidence>
<dbReference type="EMBL" id="JAVDTF010000003">
    <property type="protein sequence ID" value="MDR6785275.1"/>
    <property type="molecule type" value="Genomic_DNA"/>
</dbReference>
<organism evidence="1 2">
    <name type="scientific">Pedobacter africanus</name>
    <dbReference type="NCBI Taxonomy" id="151894"/>
    <lineage>
        <taxon>Bacteria</taxon>
        <taxon>Pseudomonadati</taxon>
        <taxon>Bacteroidota</taxon>
        <taxon>Sphingobacteriia</taxon>
        <taxon>Sphingobacteriales</taxon>
        <taxon>Sphingobacteriaceae</taxon>
        <taxon>Pedobacter</taxon>
    </lineage>
</organism>
<dbReference type="Proteomes" id="UP001246858">
    <property type="component" value="Unassembled WGS sequence"/>
</dbReference>
<reference evidence="1" key="1">
    <citation type="submission" date="2023-07" db="EMBL/GenBank/DDBJ databases">
        <title>Sorghum-associated microbial communities from plants grown in Nebraska, USA.</title>
        <authorList>
            <person name="Schachtman D."/>
        </authorList>
    </citation>
    <scope>NUCLEOTIDE SEQUENCE</scope>
    <source>
        <strain evidence="1">2697</strain>
    </source>
</reference>
<evidence type="ECO:0000313" key="1">
    <source>
        <dbReference type="EMBL" id="MDR6785275.1"/>
    </source>
</evidence>
<accession>A0ACC6L0W9</accession>